<sequence>MLVTGRKLPIGIQTFEDIRNDGYLYVDKTALMWTIANIGKPFFLSRPRRFGKSLLISTFEAYFKGRRDLFTGLAVEQLEKKWEEYPVLHLDLNAEKYDSPDRLDAILSNQLTQWEAIYGRGEDETTLSSRFLGVIRRASEQAGRGVVVLVDEYDKPLLQAIQNEPLLDSYRSTLKAFYGVLKSADRYLRFAFLTGVTKFSQVSVFSDLNQLNDISLNYDFSTLCGITREELLANFEPEIAALSQANDINTKEVVETMTRQYDGYHFHPNGEGVFNPFSVLNAFFSKEFGNYWFQTGTPTFLVELLKESDYDLRLLMDGIETAASAFTEYRADRKNPIPLIYQSGYLTIKDYDREFRLYRLGFPNDEVRYGFLNFLLPFYTAVTDEEQSFYIGKLVQELRTGNVDAFMHRFEAFFADFPYELNDQTERHYQVIIYLIFKLMGQFTQAEVHSSRGRADAVVRTPKFIYIFEFKLNGTVEQAMEQIEEKGYAFPYTAEDQQVIKVGVEFSAEKRNVERWMVAKEI</sequence>
<dbReference type="AlphaFoldDB" id="A0A1G6G7G4"/>
<dbReference type="PANTHER" id="PTHR34825">
    <property type="entry name" value="CONSERVED PROTEIN, WITH A WEAK D-GALACTARATE DEHYDRATASE/ALTRONATE HYDROLASE DOMAIN"/>
    <property type="match status" value="1"/>
</dbReference>
<feature type="domain" description="AAA-ATPase-like" evidence="1">
    <location>
        <begin position="9"/>
        <end position="205"/>
    </location>
</feature>
<evidence type="ECO:0000313" key="2">
    <source>
        <dbReference type="EMBL" id="SDB77932.1"/>
    </source>
</evidence>
<dbReference type="InterPro" id="IPR018631">
    <property type="entry name" value="AAA-ATPase-like_dom"/>
</dbReference>
<dbReference type="PANTHER" id="PTHR34825:SF1">
    <property type="entry name" value="AAA-ATPASE-LIKE DOMAIN-CONTAINING PROTEIN"/>
    <property type="match status" value="1"/>
</dbReference>
<proteinExistence type="predicted"/>
<gene>
    <name evidence="2" type="ORF">SAMN05192581_103039</name>
</gene>
<evidence type="ECO:0000313" key="3">
    <source>
        <dbReference type="Proteomes" id="UP000183670"/>
    </source>
</evidence>
<evidence type="ECO:0000259" key="1">
    <source>
        <dbReference type="Pfam" id="PF09820"/>
    </source>
</evidence>
<protein>
    <submittedName>
        <fullName evidence="2">PD-(D/E)XK nuclease superfamily protein</fullName>
    </submittedName>
</protein>
<accession>A0A1G6G7G4</accession>
<dbReference type="Pfam" id="PF09820">
    <property type="entry name" value="AAA-ATPase_like"/>
    <property type="match status" value="1"/>
</dbReference>
<dbReference type="Proteomes" id="UP000183670">
    <property type="component" value="Unassembled WGS sequence"/>
</dbReference>
<reference evidence="2 3" key="1">
    <citation type="submission" date="2016-10" db="EMBL/GenBank/DDBJ databases">
        <authorList>
            <person name="de Groot N.N."/>
        </authorList>
    </citation>
    <scope>NUCLEOTIDE SEQUENCE [LARGE SCALE GENOMIC DNA]</scope>
    <source>
        <strain evidence="2 3">NLAE-zl-C500</strain>
    </source>
</reference>
<name>A0A1G6G7G4_BACOV</name>
<dbReference type="EMBL" id="FMYE01000030">
    <property type="protein sequence ID" value="SDB77932.1"/>
    <property type="molecule type" value="Genomic_DNA"/>
</dbReference>
<dbReference type="RefSeq" id="WP_074558856.1">
    <property type="nucleotide sequence ID" value="NZ_FMYE01000030.1"/>
</dbReference>
<dbReference type="InterPro" id="IPR012547">
    <property type="entry name" value="PDDEXK_9"/>
</dbReference>
<dbReference type="Pfam" id="PF08011">
    <property type="entry name" value="PDDEXK_9"/>
    <property type="match status" value="1"/>
</dbReference>
<organism evidence="2 3">
    <name type="scientific">Bacteroides ovatus</name>
    <dbReference type="NCBI Taxonomy" id="28116"/>
    <lineage>
        <taxon>Bacteria</taxon>
        <taxon>Pseudomonadati</taxon>
        <taxon>Bacteroidota</taxon>
        <taxon>Bacteroidia</taxon>
        <taxon>Bacteroidales</taxon>
        <taxon>Bacteroidaceae</taxon>
        <taxon>Bacteroides</taxon>
    </lineage>
</organism>